<dbReference type="PANTHER" id="PTHR12304:SF4">
    <property type="entry name" value="URIDINE NUCLEOSIDASE"/>
    <property type="match status" value="1"/>
</dbReference>
<feature type="region of interest" description="Disordered" evidence="3">
    <location>
        <begin position="289"/>
        <end position="315"/>
    </location>
</feature>
<dbReference type="Gene3D" id="3.90.245.10">
    <property type="entry name" value="Ribonucleoside hydrolase-like"/>
    <property type="match status" value="1"/>
</dbReference>
<keyword evidence="6" id="KW-1185">Reference proteome</keyword>
<gene>
    <name evidence="5" type="ORF">ACFSE6_09420</name>
</gene>
<protein>
    <submittedName>
        <fullName evidence="5">Nucleoside hydrolase</fullName>
    </submittedName>
</protein>
<sequence>MTRIPDGTPAPAPPQTRRWRLGSVPWQDIQPVGPARTRVIIDNDFSGDPDDLFQLVHHLLSSNVEIPLVVGSHLRPDDPFDPSGRSARNAVAIVRDVFARLGLESTEVIAQGADAALTDPRTPQPSAAADAIIEEALREDPRPLFYVAGGGLTDIASAYLLEPRIAERLTLVWIGGGEHDGVAPPPPGAMPIEYNLLIDVVAGQVVFSDSTIPIWQVPRDVYRQCLVSEAELRLRVAPTGPVGRYLYEELVEVNRRTLGEGRGPGETYALGDSPLVLLTALQSLFEPDPSSSAYLEKPTPRLGADGRYTERPDGRPMRLYTRVDTRLMFEDFYLKLAEFSRWQQDENRINGGTHR</sequence>
<evidence type="ECO:0000313" key="6">
    <source>
        <dbReference type="Proteomes" id="UP001597277"/>
    </source>
</evidence>
<organism evidence="5 6">
    <name type="scientific">Georgenia deserti</name>
    <dbReference type="NCBI Taxonomy" id="2093781"/>
    <lineage>
        <taxon>Bacteria</taxon>
        <taxon>Bacillati</taxon>
        <taxon>Actinomycetota</taxon>
        <taxon>Actinomycetes</taxon>
        <taxon>Micrococcales</taxon>
        <taxon>Bogoriellaceae</taxon>
        <taxon>Georgenia</taxon>
    </lineage>
</organism>
<evidence type="ECO:0000256" key="1">
    <source>
        <dbReference type="ARBA" id="ARBA00022801"/>
    </source>
</evidence>
<accession>A0ABW4L4G8</accession>
<dbReference type="Pfam" id="PF01156">
    <property type="entry name" value="IU_nuc_hydro"/>
    <property type="match status" value="1"/>
</dbReference>
<evidence type="ECO:0000259" key="4">
    <source>
        <dbReference type="Pfam" id="PF01156"/>
    </source>
</evidence>
<evidence type="ECO:0000256" key="2">
    <source>
        <dbReference type="ARBA" id="ARBA00023295"/>
    </source>
</evidence>
<dbReference type="Proteomes" id="UP001597277">
    <property type="component" value="Unassembled WGS sequence"/>
</dbReference>
<dbReference type="InterPro" id="IPR023186">
    <property type="entry name" value="IUNH"/>
</dbReference>
<name>A0ABW4L4G8_9MICO</name>
<evidence type="ECO:0000313" key="5">
    <source>
        <dbReference type="EMBL" id="MFD1718054.1"/>
    </source>
</evidence>
<dbReference type="RefSeq" id="WP_388005565.1">
    <property type="nucleotide sequence ID" value="NZ_JBHUEE010000004.1"/>
</dbReference>
<dbReference type="InterPro" id="IPR036452">
    <property type="entry name" value="Ribo_hydro-like"/>
</dbReference>
<feature type="domain" description="Inosine/uridine-preferring nucleoside hydrolase" evidence="4">
    <location>
        <begin position="39"/>
        <end position="277"/>
    </location>
</feature>
<dbReference type="GO" id="GO:0016787">
    <property type="term" value="F:hydrolase activity"/>
    <property type="evidence" value="ECO:0007669"/>
    <property type="project" value="UniProtKB-KW"/>
</dbReference>
<reference evidence="6" key="1">
    <citation type="journal article" date="2019" name="Int. J. Syst. Evol. Microbiol.">
        <title>The Global Catalogue of Microorganisms (GCM) 10K type strain sequencing project: providing services to taxonomists for standard genome sequencing and annotation.</title>
        <authorList>
            <consortium name="The Broad Institute Genomics Platform"/>
            <consortium name="The Broad Institute Genome Sequencing Center for Infectious Disease"/>
            <person name="Wu L."/>
            <person name="Ma J."/>
        </authorList>
    </citation>
    <scope>NUCLEOTIDE SEQUENCE [LARGE SCALE GENOMIC DNA]</scope>
    <source>
        <strain evidence="6">JCM 17130</strain>
    </source>
</reference>
<dbReference type="InterPro" id="IPR001910">
    <property type="entry name" value="Inosine/uridine_hydrolase_dom"/>
</dbReference>
<dbReference type="EMBL" id="JBHUEE010000004">
    <property type="protein sequence ID" value="MFD1718054.1"/>
    <property type="molecule type" value="Genomic_DNA"/>
</dbReference>
<evidence type="ECO:0000256" key="3">
    <source>
        <dbReference type="SAM" id="MobiDB-lite"/>
    </source>
</evidence>
<dbReference type="PANTHER" id="PTHR12304">
    <property type="entry name" value="INOSINE-URIDINE PREFERRING NUCLEOSIDE HYDROLASE"/>
    <property type="match status" value="1"/>
</dbReference>
<dbReference type="SUPFAM" id="SSF53590">
    <property type="entry name" value="Nucleoside hydrolase"/>
    <property type="match status" value="1"/>
</dbReference>
<keyword evidence="2" id="KW-0326">Glycosidase</keyword>
<keyword evidence="1 5" id="KW-0378">Hydrolase</keyword>
<comment type="caution">
    <text evidence="5">The sequence shown here is derived from an EMBL/GenBank/DDBJ whole genome shotgun (WGS) entry which is preliminary data.</text>
</comment>
<proteinExistence type="predicted"/>